<dbReference type="Proteomes" id="UP001595615">
    <property type="component" value="Unassembled WGS sequence"/>
</dbReference>
<keyword evidence="5" id="KW-1185">Reference proteome</keyword>
<dbReference type="PANTHER" id="PTHR44196:SF1">
    <property type="entry name" value="DEHYDROGENASE_REDUCTASE SDR FAMILY MEMBER 7B"/>
    <property type="match status" value="1"/>
</dbReference>
<sequence length="256" mass="26247">MSRPPLLLAGRTAVVTGAASGIGRALAVASAKQGMAVAICDVSGGPLEKTAALVREAGAAVLARQVDVTDAAAVDAFADEVHAKLPPVALLFANAGILRQGRLIDMAPAEWRLLFEVNVIGVATLLRSFVPAMAGAGEASQVVITGSTGSMVAPPSLGVYCATKHAIWAVADALREELAAEGAPVGVSLLMPGAVATQIFATVDPDRETPADSITPDRVAEILFGKLANNPPFILTHPDYIPRAEARFAATVEGLR</sequence>
<reference evidence="5" key="1">
    <citation type="journal article" date="2019" name="Int. J. Syst. Evol. Microbiol.">
        <title>The Global Catalogue of Microorganisms (GCM) 10K type strain sequencing project: providing services to taxonomists for standard genome sequencing and annotation.</title>
        <authorList>
            <consortium name="The Broad Institute Genomics Platform"/>
            <consortium name="The Broad Institute Genome Sequencing Center for Infectious Disease"/>
            <person name="Wu L."/>
            <person name="Ma J."/>
        </authorList>
    </citation>
    <scope>NUCLEOTIDE SEQUENCE [LARGE SCALE GENOMIC DNA]</scope>
    <source>
        <strain evidence="5">KCTC 42644</strain>
    </source>
</reference>
<keyword evidence="2 4" id="KW-0560">Oxidoreductase</keyword>
<dbReference type="InterPro" id="IPR057326">
    <property type="entry name" value="KR_dom"/>
</dbReference>
<dbReference type="InterPro" id="IPR020904">
    <property type="entry name" value="Sc_DH/Rdtase_CS"/>
</dbReference>
<dbReference type="CDD" id="cd05233">
    <property type="entry name" value="SDR_c"/>
    <property type="match status" value="1"/>
</dbReference>
<dbReference type="SMART" id="SM00822">
    <property type="entry name" value="PKS_KR"/>
    <property type="match status" value="1"/>
</dbReference>
<dbReference type="Pfam" id="PF00106">
    <property type="entry name" value="adh_short"/>
    <property type="match status" value="1"/>
</dbReference>
<name>A0ABV7XB82_9SPHN</name>
<dbReference type="Gene3D" id="3.40.50.720">
    <property type="entry name" value="NAD(P)-binding Rossmann-like Domain"/>
    <property type="match status" value="1"/>
</dbReference>
<dbReference type="PANTHER" id="PTHR44196">
    <property type="entry name" value="DEHYDROGENASE/REDUCTASE SDR FAMILY MEMBER 7B"/>
    <property type="match status" value="1"/>
</dbReference>
<dbReference type="GO" id="GO:0016491">
    <property type="term" value="F:oxidoreductase activity"/>
    <property type="evidence" value="ECO:0007669"/>
    <property type="project" value="UniProtKB-KW"/>
</dbReference>
<dbReference type="SUPFAM" id="SSF51735">
    <property type="entry name" value="NAD(P)-binding Rossmann-fold domains"/>
    <property type="match status" value="1"/>
</dbReference>
<dbReference type="PROSITE" id="PS00061">
    <property type="entry name" value="ADH_SHORT"/>
    <property type="match status" value="1"/>
</dbReference>
<evidence type="ECO:0000313" key="5">
    <source>
        <dbReference type="Proteomes" id="UP001595615"/>
    </source>
</evidence>
<evidence type="ECO:0000259" key="3">
    <source>
        <dbReference type="SMART" id="SM00822"/>
    </source>
</evidence>
<evidence type="ECO:0000256" key="1">
    <source>
        <dbReference type="ARBA" id="ARBA00006484"/>
    </source>
</evidence>
<comment type="similarity">
    <text evidence="1">Belongs to the short-chain dehydrogenases/reductases (SDR) family.</text>
</comment>
<dbReference type="InterPro" id="IPR002347">
    <property type="entry name" value="SDR_fam"/>
</dbReference>
<evidence type="ECO:0000256" key="2">
    <source>
        <dbReference type="ARBA" id="ARBA00023002"/>
    </source>
</evidence>
<dbReference type="InterPro" id="IPR036291">
    <property type="entry name" value="NAD(P)-bd_dom_sf"/>
</dbReference>
<proteinExistence type="inferred from homology"/>
<dbReference type="RefSeq" id="WP_380859681.1">
    <property type="nucleotide sequence ID" value="NZ_JBHRXV010000005.1"/>
</dbReference>
<accession>A0ABV7XB82</accession>
<organism evidence="4 5">
    <name type="scientific">Sphingoaurantiacus capsulatus</name>
    <dbReference type="NCBI Taxonomy" id="1771310"/>
    <lineage>
        <taxon>Bacteria</taxon>
        <taxon>Pseudomonadati</taxon>
        <taxon>Pseudomonadota</taxon>
        <taxon>Alphaproteobacteria</taxon>
        <taxon>Sphingomonadales</taxon>
        <taxon>Sphingosinicellaceae</taxon>
        <taxon>Sphingoaurantiacus</taxon>
    </lineage>
</organism>
<comment type="caution">
    <text evidence="4">The sequence shown here is derived from an EMBL/GenBank/DDBJ whole genome shotgun (WGS) entry which is preliminary data.</text>
</comment>
<gene>
    <name evidence="4" type="ORF">ACFOMD_08235</name>
</gene>
<evidence type="ECO:0000313" key="4">
    <source>
        <dbReference type="EMBL" id="MFC3712554.1"/>
    </source>
</evidence>
<dbReference type="EMBL" id="JBHRXV010000005">
    <property type="protein sequence ID" value="MFC3712554.1"/>
    <property type="molecule type" value="Genomic_DNA"/>
</dbReference>
<dbReference type="EC" id="1.-.-.-" evidence="4"/>
<dbReference type="PRINTS" id="PR00081">
    <property type="entry name" value="GDHRDH"/>
</dbReference>
<feature type="domain" description="Ketoreductase" evidence="3">
    <location>
        <begin position="11"/>
        <end position="198"/>
    </location>
</feature>
<protein>
    <submittedName>
        <fullName evidence="4">SDR family NAD(P)-dependent oxidoreductase</fullName>
        <ecNumber evidence="4">1.-.-.-</ecNumber>
    </submittedName>
</protein>